<organism evidence="2 3">
    <name type="scientific">Streptomyces africanus</name>
    <dbReference type="NCBI Taxonomy" id="231024"/>
    <lineage>
        <taxon>Bacteria</taxon>
        <taxon>Bacillati</taxon>
        <taxon>Actinomycetota</taxon>
        <taxon>Actinomycetes</taxon>
        <taxon>Kitasatosporales</taxon>
        <taxon>Streptomycetaceae</taxon>
        <taxon>Streptomyces</taxon>
    </lineage>
</organism>
<evidence type="ECO:0000256" key="1">
    <source>
        <dbReference type="SAM" id="Phobius"/>
    </source>
</evidence>
<proteinExistence type="predicted"/>
<protein>
    <submittedName>
        <fullName evidence="2">Uncharacterized protein</fullName>
    </submittedName>
</protein>
<comment type="caution">
    <text evidence="2">The sequence shown here is derived from an EMBL/GenBank/DDBJ whole genome shotgun (WGS) entry which is preliminary data.</text>
</comment>
<accession>A0ABU0QHA0</accession>
<gene>
    <name evidence="2" type="ORF">QF034_000088</name>
</gene>
<dbReference type="EMBL" id="JAUSYP010000001">
    <property type="protein sequence ID" value="MDQ0745857.1"/>
    <property type="molecule type" value="Genomic_DNA"/>
</dbReference>
<sequence>MIIKKMHEVGIRSEHAYMAAFGSIGFSAFIWMVSLKAEPGAPADLARAHRWGIFVGEWAPTLFGLGLALSHYEQQDGTLTATVHDLREQREAG</sequence>
<keyword evidence="1" id="KW-0812">Transmembrane</keyword>
<keyword evidence="3" id="KW-1185">Reference proteome</keyword>
<keyword evidence="1" id="KW-0472">Membrane</keyword>
<evidence type="ECO:0000313" key="3">
    <source>
        <dbReference type="Proteomes" id="UP001232755"/>
    </source>
</evidence>
<keyword evidence="1" id="KW-1133">Transmembrane helix</keyword>
<reference evidence="2 3" key="1">
    <citation type="submission" date="2023-07" db="EMBL/GenBank/DDBJ databases">
        <title>Comparative genomics of wheat-associated soil bacteria to identify genetic determinants of phenazine resistance.</title>
        <authorList>
            <person name="Mouncey N."/>
        </authorList>
    </citation>
    <scope>NUCLEOTIDE SEQUENCE [LARGE SCALE GENOMIC DNA]</scope>
    <source>
        <strain evidence="2 3">B3I12</strain>
    </source>
</reference>
<feature type="transmembrane region" description="Helical" evidence="1">
    <location>
        <begin position="16"/>
        <end position="34"/>
    </location>
</feature>
<dbReference type="RefSeq" id="WP_307172994.1">
    <property type="nucleotide sequence ID" value="NZ_JAUSYP010000001.1"/>
</dbReference>
<evidence type="ECO:0000313" key="2">
    <source>
        <dbReference type="EMBL" id="MDQ0745857.1"/>
    </source>
</evidence>
<name>A0ABU0QHA0_9ACTN</name>
<dbReference type="Proteomes" id="UP001232755">
    <property type="component" value="Unassembled WGS sequence"/>
</dbReference>